<sequence length="68" mass="7589">MPAVRAFPFRIPPLTSFVVQALTAFDVSVVEQWSAWTTSDAPHVDKVGTRLDVVIASRGYKQRNTVEQ</sequence>
<accession>A0ABD1Z8X5</accession>
<evidence type="ECO:0000313" key="2">
    <source>
        <dbReference type="Proteomes" id="UP001605036"/>
    </source>
</evidence>
<keyword evidence="2" id="KW-1185">Reference proteome</keyword>
<dbReference type="Proteomes" id="UP001605036">
    <property type="component" value="Unassembled WGS sequence"/>
</dbReference>
<organism evidence="1 2">
    <name type="scientific">Riccia fluitans</name>
    <dbReference type="NCBI Taxonomy" id="41844"/>
    <lineage>
        <taxon>Eukaryota</taxon>
        <taxon>Viridiplantae</taxon>
        <taxon>Streptophyta</taxon>
        <taxon>Embryophyta</taxon>
        <taxon>Marchantiophyta</taxon>
        <taxon>Marchantiopsida</taxon>
        <taxon>Marchantiidae</taxon>
        <taxon>Marchantiales</taxon>
        <taxon>Ricciaceae</taxon>
        <taxon>Riccia</taxon>
    </lineage>
</organism>
<comment type="caution">
    <text evidence="1">The sequence shown here is derived from an EMBL/GenBank/DDBJ whole genome shotgun (WGS) entry which is preliminary data.</text>
</comment>
<gene>
    <name evidence="1" type="ORF">R1flu_010734</name>
</gene>
<reference evidence="1 2" key="1">
    <citation type="submission" date="2024-09" db="EMBL/GenBank/DDBJ databases">
        <title>Chromosome-scale assembly of Riccia fluitans.</title>
        <authorList>
            <person name="Paukszto L."/>
            <person name="Sawicki J."/>
            <person name="Karawczyk K."/>
            <person name="Piernik-Szablinska J."/>
            <person name="Szczecinska M."/>
            <person name="Mazdziarz M."/>
        </authorList>
    </citation>
    <scope>NUCLEOTIDE SEQUENCE [LARGE SCALE GENOMIC DNA]</scope>
    <source>
        <strain evidence="1">Rf_01</strain>
        <tissue evidence="1">Aerial parts of the thallus</tissue>
    </source>
</reference>
<protein>
    <submittedName>
        <fullName evidence="1">Uncharacterized protein</fullName>
    </submittedName>
</protein>
<evidence type="ECO:0000313" key="1">
    <source>
        <dbReference type="EMBL" id="KAL2643147.1"/>
    </source>
</evidence>
<dbReference type="AlphaFoldDB" id="A0ABD1Z8X5"/>
<dbReference type="EMBL" id="JBHFFA010000002">
    <property type="protein sequence ID" value="KAL2643147.1"/>
    <property type="molecule type" value="Genomic_DNA"/>
</dbReference>
<name>A0ABD1Z8X5_9MARC</name>
<proteinExistence type="predicted"/>